<keyword evidence="1" id="KW-0472">Membrane</keyword>
<accession>A0A5B7DI43</accession>
<keyword evidence="1" id="KW-0812">Transmembrane</keyword>
<dbReference type="Proteomes" id="UP000324222">
    <property type="component" value="Unassembled WGS sequence"/>
</dbReference>
<comment type="caution">
    <text evidence="2">The sequence shown here is derived from an EMBL/GenBank/DDBJ whole genome shotgun (WGS) entry which is preliminary data.</text>
</comment>
<reference evidence="2 3" key="1">
    <citation type="submission" date="2019-05" db="EMBL/GenBank/DDBJ databases">
        <title>Another draft genome of Portunus trituberculatus and its Hox gene families provides insights of decapod evolution.</title>
        <authorList>
            <person name="Jeong J.-H."/>
            <person name="Song I."/>
            <person name="Kim S."/>
            <person name="Choi T."/>
            <person name="Kim D."/>
            <person name="Ryu S."/>
            <person name="Kim W."/>
        </authorList>
    </citation>
    <scope>NUCLEOTIDE SEQUENCE [LARGE SCALE GENOMIC DNA]</scope>
    <source>
        <tissue evidence="2">Muscle</tissue>
    </source>
</reference>
<evidence type="ECO:0000313" key="2">
    <source>
        <dbReference type="EMBL" id="MPC21212.1"/>
    </source>
</evidence>
<keyword evidence="3" id="KW-1185">Reference proteome</keyword>
<feature type="transmembrane region" description="Helical" evidence="1">
    <location>
        <begin position="24"/>
        <end position="45"/>
    </location>
</feature>
<dbReference type="AlphaFoldDB" id="A0A5B7DI43"/>
<proteinExistence type="predicted"/>
<dbReference type="EMBL" id="VSRR010000953">
    <property type="protein sequence ID" value="MPC21212.1"/>
    <property type="molecule type" value="Genomic_DNA"/>
</dbReference>
<gene>
    <name evidence="2" type="ORF">E2C01_014189</name>
</gene>
<evidence type="ECO:0000313" key="3">
    <source>
        <dbReference type="Proteomes" id="UP000324222"/>
    </source>
</evidence>
<organism evidence="2 3">
    <name type="scientific">Portunus trituberculatus</name>
    <name type="common">Swimming crab</name>
    <name type="synonym">Neptunus trituberculatus</name>
    <dbReference type="NCBI Taxonomy" id="210409"/>
    <lineage>
        <taxon>Eukaryota</taxon>
        <taxon>Metazoa</taxon>
        <taxon>Ecdysozoa</taxon>
        <taxon>Arthropoda</taxon>
        <taxon>Crustacea</taxon>
        <taxon>Multicrustacea</taxon>
        <taxon>Malacostraca</taxon>
        <taxon>Eumalacostraca</taxon>
        <taxon>Eucarida</taxon>
        <taxon>Decapoda</taxon>
        <taxon>Pleocyemata</taxon>
        <taxon>Brachyura</taxon>
        <taxon>Eubrachyura</taxon>
        <taxon>Portunoidea</taxon>
        <taxon>Portunidae</taxon>
        <taxon>Portuninae</taxon>
        <taxon>Portunus</taxon>
    </lineage>
</organism>
<protein>
    <submittedName>
        <fullName evidence="2">Uncharacterized protein</fullName>
    </submittedName>
</protein>
<sequence length="107" mass="11541">MFAVASTAAATVSCTVTITTNTIIRPIITILVIILGIPSYTSPILSKRTPLGERVGAGLYADEPRVDPRHKPRLLPCYPGSQPLLLTIGPDTKGVKKCSSRSRARRR</sequence>
<keyword evidence="1" id="KW-1133">Transmembrane helix</keyword>
<name>A0A5B7DI43_PORTR</name>
<evidence type="ECO:0000256" key="1">
    <source>
        <dbReference type="SAM" id="Phobius"/>
    </source>
</evidence>